<evidence type="ECO:0000313" key="1">
    <source>
        <dbReference type="EMBL" id="GAI09834.1"/>
    </source>
</evidence>
<dbReference type="EMBL" id="BARV01007575">
    <property type="protein sequence ID" value="GAI09834.1"/>
    <property type="molecule type" value="Genomic_DNA"/>
</dbReference>
<protein>
    <submittedName>
        <fullName evidence="1">Uncharacterized protein</fullName>
    </submittedName>
</protein>
<sequence length="46" mass="5237">MAKYESEISEYVRGRKRKVQGRNASKERKIYEYVGGGKGEAQGRDA</sequence>
<organism evidence="1">
    <name type="scientific">marine sediment metagenome</name>
    <dbReference type="NCBI Taxonomy" id="412755"/>
    <lineage>
        <taxon>unclassified sequences</taxon>
        <taxon>metagenomes</taxon>
        <taxon>ecological metagenomes</taxon>
    </lineage>
</organism>
<accession>X1MTW3</accession>
<reference evidence="1" key="1">
    <citation type="journal article" date="2014" name="Front. Microbiol.">
        <title>High frequency of phylogenetically diverse reductive dehalogenase-homologous genes in deep subseafloor sedimentary metagenomes.</title>
        <authorList>
            <person name="Kawai M."/>
            <person name="Futagami T."/>
            <person name="Toyoda A."/>
            <person name="Takaki Y."/>
            <person name="Nishi S."/>
            <person name="Hori S."/>
            <person name="Arai W."/>
            <person name="Tsubouchi T."/>
            <person name="Morono Y."/>
            <person name="Uchiyama I."/>
            <person name="Ito T."/>
            <person name="Fujiyama A."/>
            <person name="Inagaki F."/>
            <person name="Takami H."/>
        </authorList>
    </citation>
    <scope>NUCLEOTIDE SEQUENCE</scope>
    <source>
        <strain evidence="1">Expedition CK06-06</strain>
    </source>
</reference>
<name>X1MTW3_9ZZZZ</name>
<gene>
    <name evidence="1" type="ORF">S06H3_15394</name>
</gene>
<dbReference type="AlphaFoldDB" id="X1MTW3"/>
<comment type="caution">
    <text evidence="1">The sequence shown here is derived from an EMBL/GenBank/DDBJ whole genome shotgun (WGS) entry which is preliminary data.</text>
</comment>
<proteinExistence type="predicted"/>